<protein>
    <recommendedName>
        <fullName evidence="1">Expansin-like EG45 domain-containing protein</fullName>
    </recommendedName>
</protein>
<dbReference type="PROSITE" id="PS50842">
    <property type="entry name" value="EXPANSIN_EG45"/>
    <property type="match status" value="1"/>
</dbReference>
<dbReference type="EMBL" id="LNZH02000179">
    <property type="protein sequence ID" value="OCB88379.1"/>
    <property type="molecule type" value="Genomic_DNA"/>
</dbReference>
<dbReference type="Proteomes" id="UP000757232">
    <property type="component" value="Unassembled WGS sequence"/>
</dbReference>
<reference evidence="2" key="1">
    <citation type="submission" date="2016-06" db="EMBL/GenBank/DDBJ databases">
        <title>Draft Genome sequence of the fungus Inonotus baumii.</title>
        <authorList>
            <person name="Zhu H."/>
            <person name="Lin W."/>
        </authorList>
    </citation>
    <scope>NUCLEOTIDE SEQUENCE</scope>
    <source>
        <strain evidence="2">821</strain>
    </source>
</reference>
<evidence type="ECO:0000313" key="3">
    <source>
        <dbReference type="Proteomes" id="UP000757232"/>
    </source>
</evidence>
<evidence type="ECO:0000259" key="1">
    <source>
        <dbReference type="PROSITE" id="PS50842"/>
    </source>
</evidence>
<dbReference type="Pfam" id="PF22514">
    <property type="entry name" value="EXPB1_D1"/>
    <property type="match status" value="1"/>
</dbReference>
<accession>A0A9Q5HYS9</accession>
<dbReference type="InterPro" id="IPR036908">
    <property type="entry name" value="RlpA-like_sf"/>
</dbReference>
<name>A0A9Q5HYS9_SANBA</name>
<comment type="caution">
    <text evidence="2">The sequence shown here is derived from an EMBL/GenBank/DDBJ whole genome shotgun (WGS) entry which is preliminary data.</text>
</comment>
<dbReference type="InterPro" id="IPR007112">
    <property type="entry name" value="Expansin/allergen_DPBB_dom"/>
</dbReference>
<dbReference type="OrthoDB" id="5823761at2759"/>
<organism evidence="2 3">
    <name type="scientific">Sanghuangporus baumii</name>
    <name type="common">Phellinus baumii</name>
    <dbReference type="NCBI Taxonomy" id="108892"/>
    <lineage>
        <taxon>Eukaryota</taxon>
        <taxon>Fungi</taxon>
        <taxon>Dikarya</taxon>
        <taxon>Basidiomycota</taxon>
        <taxon>Agaricomycotina</taxon>
        <taxon>Agaricomycetes</taxon>
        <taxon>Hymenochaetales</taxon>
        <taxon>Hymenochaetaceae</taxon>
        <taxon>Sanghuangporus</taxon>
    </lineage>
</organism>
<dbReference type="Gene3D" id="2.40.40.10">
    <property type="entry name" value="RlpA-like domain"/>
    <property type="match status" value="1"/>
</dbReference>
<keyword evidence="3" id="KW-1185">Reference proteome</keyword>
<sequence length="178" mass="18969">MAYGSSEAFGPGCGRCFNLTLLNTFLSSPPFFPNVTNSVVVKVTDLCPFVGEWCSGTQDKPNPAGHQLNFDLAWPSTSIPDDFFPSNASFYGYSDFGVWNISYASVPCESAWAGTSNSSSFGPVDYLGSESVCCPADPFTNSNSTCASYSDLNGIPICAVVKPHLASPVRHCNLYPTA</sequence>
<feature type="domain" description="Expansin-like EG45" evidence="1">
    <location>
        <begin position="10"/>
        <end position="113"/>
    </location>
</feature>
<gene>
    <name evidence="2" type="ORF">A7U60_g4420</name>
</gene>
<dbReference type="SUPFAM" id="SSF50685">
    <property type="entry name" value="Barwin-like endoglucanases"/>
    <property type="match status" value="1"/>
</dbReference>
<evidence type="ECO:0000313" key="2">
    <source>
        <dbReference type="EMBL" id="OCB88379.1"/>
    </source>
</evidence>
<proteinExistence type="predicted"/>
<dbReference type="AlphaFoldDB" id="A0A9Q5HYS9"/>